<dbReference type="EMBL" id="ML976983">
    <property type="protein sequence ID" value="KAF1960258.1"/>
    <property type="molecule type" value="Genomic_DNA"/>
</dbReference>
<dbReference type="AlphaFoldDB" id="A0A6A5U6F1"/>
<dbReference type="OrthoDB" id="4177236at2759"/>
<accession>A0A6A5U6F1</accession>
<name>A0A6A5U6F1_9PLEO</name>
<dbReference type="Proteomes" id="UP000800035">
    <property type="component" value="Unassembled WGS sequence"/>
</dbReference>
<sequence>MRSKTEIYQKYYNVQTYDEARALYDTIHSQTIPLSSATKLQLPYEAASHPGIPSFDEIDKGMKENHFKLRFHGSEAEDLLYLQANSQVRTPKVYAVFTRDEEWGLATYMVTELIEGERFSGKLYMSLSDEGREKLLARLCEQLRLLRATPSEGYYGRVHNQGWSPLATPFHGGGLEMYGPYKTYEDFVSALNACIEIVAALCSGHDSNFYPEQELFLSGIKDSLAKSKGSRPTFTHIDPAGQNIIVRKLQGSEQGAEGWEVTFIDWSDSGWYPAWMQAWTCTERIHLFDGYGAPHYNEESRQIRQKVLQSFEDPYSEEVELYKKLGEEADYSII</sequence>
<dbReference type="Pfam" id="PF01636">
    <property type="entry name" value="APH"/>
    <property type="match status" value="1"/>
</dbReference>
<proteinExistence type="predicted"/>
<protein>
    <recommendedName>
        <fullName evidence="1">Aminoglycoside phosphotransferase domain-containing protein</fullName>
    </recommendedName>
</protein>
<organism evidence="2 3">
    <name type="scientific">Byssothecium circinans</name>
    <dbReference type="NCBI Taxonomy" id="147558"/>
    <lineage>
        <taxon>Eukaryota</taxon>
        <taxon>Fungi</taxon>
        <taxon>Dikarya</taxon>
        <taxon>Ascomycota</taxon>
        <taxon>Pezizomycotina</taxon>
        <taxon>Dothideomycetes</taxon>
        <taxon>Pleosporomycetidae</taxon>
        <taxon>Pleosporales</taxon>
        <taxon>Massarineae</taxon>
        <taxon>Massarinaceae</taxon>
        <taxon>Byssothecium</taxon>
    </lineage>
</organism>
<feature type="domain" description="Aminoglycoside phosphotransferase" evidence="1">
    <location>
        <begin position="79"/>
        <end position="281"/>
    </location>
</feature>
<dbReference type="InterPro" id="IPR002575">
    <property type="entry name" value="Aminoglycoside_PTrfase"/>
</dbReference>
<dbReference type="PANTHER" id="PTHR21310:SF48">
    <property type="entry name" value="AMINOGLYCOSIDE PHOSPHOTRANSFERASE DOMAIN-CONTAINING PROTEIN"/>
    <property type="match status" value="1"/>
</dbReference>
<reference evidence="2" key="1">
    <citation type="journal article" date="2020" name="Stud. Mycol.">
        <title>101 Dothideomycetes genomes: a test case for predicting lifestyles and emergence of pathogens.</title>
        <authorList>
            <person name="Haridas S."/>
            <person name="Albert R."/>
            <person name="Binder M."/>
            <person name="Bloem J."/>
            <person name="Labutti K."/>
            <person name="Salamov A."/>
            <person name="Andreopoulos B."/>
            <person name="Baker S."/>
            <person name="Barry K."/>
            <person name="Bills G."/>
            <person name="Bluhm B."/>
            <person name="Cannon C."/>
            <person name="Castanera R."/>
            <person name="Culley D."/>
            <person name="Daum C."/>
            <person name="Ezra D."/>
            <person name="Gonzalez J."/>
            <person name="Henrissat B."/>
            <person name="Kuo A."/>
            <person name="Liang C."/>
            <person name="Lipzen A."/>
            <person name="Lutzoni F."/>
            <person name="Magnuson J."/>
            <person name="Mondo S."/>
            <person name="Nolan M."/>
            <person name="Ohm R."/>
            <person name="Pangilinan J."/>
            <person name="Park H.-J."/>
            <person name="Ramirez L."/>
            <person name="Alfaro M."/>
            <person name="Sun H."/>
            <person name="Tritt A."/>
            <person name="Yoshinaga Y."/>
            <person name="Zwiers L.-H."/>
            <person name="Turgeon B."/>
            <person name="Goodwin S."/>
            <person name="Spatafora J."/>
            <person name="Crous P."/>
            <person name="Grigoriev I."/>
        </authorList>
    </citation>
    <scope>NUCLEOTIDE SEQUENCE</scope>
    <source>
        <strain evidence="2">CBS 675.92</strain>
    </source>
</reference>
<dbReference type="SUPFAM" id="SSF56112">
    <property type="entry name" value="Protein kinase-like (PK-like)"/>
    <property type="match status" value="1"/>
</dbReference>
<evidence type="ECO:0000313" key="2">
    <source>
        <dbReference type="EMBL" id="KAF1960258.1"/>
    </source>
</evidence>
<keyword evidence="3" id="KW-1185">Reference proteome</keyword>
<dbReference type="InterPro" id="IPR011009">
    <property type="entry name" value="Kinase-like_dom_sf"/>
</dbReference>
<dbReference type="PANTHER" id="PTHR21310">
    <property type="entry name" value="AMINOGLYCOSIDE PHOSPHOTRANSFERASE-RELATED-RELATED"/>
    <property type="match status" value="1"/>
</dbReference>
<gene>
    <name evidence="2" type="ORF">CC80DRAFT_544708</name>
</gene>
<evidence type="ECO:0000313" key="3">
    <source>
        <dbReference type="Proteomes" id="UP000800035"/>
    </source>
</evidence>
<dbReference type="InterPro" id="IPR051678">
    <property type="entry name" value="AGP_Transferase"/>
</dbReference>
<evidence type="ECO:0000259" key="1">
    <source>
        <dbReference type="Pfam" id="PF01636"/>
    </source>
</evidence>